<organism evidence="1">
    <name type="scientific">Paenibacillus ihbetae</name>
    <dbReference type="NCBI Taxonomy" id="1870820"/>
    <lineage>
        <taxon>Bacteria</taxon>
        <taxon>Bacillati</taxon>
        <taxon>Bacillota</taxon>
        <taxon>Bacilli</taxon>
        <taxon>Bacillales</taxon>
        <taxon>Paenibacillaceae</taxon>
        <taxon>Paenibacillus</taxon>
    </lineage>
</organism>
<reference evidence="1" key="1">
    <citation type="submission" date="2016-08" db="EMBL/GenBank/DDBJ databases">
        <title>Complete Genome Seqeunce of Paenibacillus sp. nov. IHBB 9852 from high altitute lake of Indian trans-Himalayas.</title>
        <authorList>
            <person name="Kiran S."/>
            <person name="Swarnkar M.K."/>
            <person name="Rana A."/>
            <person name="Tewari R."/>
            <person name="Gulati A."/>
        </authorList>
    </citation>
    <scope>NUCLEOTIDE SEQUENCE [LARGE SCALE GENOMIC DNA]</scope>
    <source>
        <strain evidence="1">IHBB 9852</strain>
    </source>
</reference>
<dbReference type="SUPFAM" id="SSF142906">
    <property type="entry name" value="YjbR-like"/>
    <property type="match status" value="1"/>
</dbReference>
<dbReference type="PANTHER" id="PTHR35145">
    <property type="entry name" value="CYTOPLASMIC PROTEIN-RELATED"/>
    <property type="match status" value="1"/>
</dbReference>
<dbReference type="Gene3D" id="3.90.1150.30">
    <property type="match status" value="1"/>
</dbReference>
<dbReference type="InterPro" id="IPR007351">
    <property type="entry name" value="YjbR"/>
</dbReference>
<dbReference type="AlphaFoldDB" id="A0A1B2DY75"/>
<proteinExistence type="predicted"/>
<protein>
    <submittedName>
        <fullName evidence="1">MmcQ-like protein</fullName>
    </submittedName>
</protein>
<gene>
    <name evidence="1" type="ORF">BBD41_08930</name>
</gene>
<dbReference type="Pfam" id="PF04237">
    <property type="entry name" value="YjbR"/>
    <property type="match status" value="1"/>
</dbReference>
<dbReference type="KEGG" id="pib:BBD41_08930"/>
<dbReference type="EMBL" id="CP016809">
    <property type="protein sequence ID" value="ANY72704.1"/>
    <property type="molecule type" value="Genomic_DNA"/>
</dbReference>
<dbReference type="InterPro" id="IPR038056">
    <property type="entry name" value="YjbR-like_sf"/>
</dbReference>
<dbReference type="RefSeq" id="WP_099477342.1">
    <property type="nucleotide sequence ID" value="NZ_CP016809.1"/>
</dbReference>
<dbReference type="PANTHER" id="PTHR35145:SF1">
    <property type="entry name" value="CYTOPLASMIC PROTEIN"/>
    <property type="match status" value="1"/>
</dbReference>
<name>A0A1B2DY75_9BACL</name>
<accession>A0A1B2DY75</accession>
<sequence>MRDPIMAYCLSKKGALEDYPFGPLPVVMKVGGKMFALLSMEDHKVSHISLKCDPVIAANLREQHEAVQPGYHLNKKHWNTVTLDGSLSEADLHDMIDHSYDLVLNTLPKAKRLAITQRLVSSDGQAT</sequence>
<dbReference type="InterPro" id="IPR058532">
    <property type="entry name" value="YjbR/MT2646/Rv2570-like"/>
</dbReference>
<evidence type="ECO:0000313" key="1">
    <source>
        <dbReference type="EMBL" id="ANY72704.1"/>
    </source>
</evidence>